<dbReference type="SUPFAM" id="SSF51735">
    <property type="entry name" value="NAD(P)-binding Rossmann-fold domains"/>
    <property type="match status" value="1"/>
</dbReference>
<evidence type="ECO:0000259" key="1">
    <source>
        <dbReference type="Pfam" id="PF01370"/>
    </source>
</evidence>
<reference evidence="2" key="1">
    <citation type="submission" date="2022-05" db="EMBL/GenBank/DDBJ databases">
        <title>Novel bacterial taxa in a minimal lignocellulolytic consortium and its capacity to transform plastics disclosed by genome-resolved metagenomics.</title>
        <authorList>
            <person name="Rodriguez C.A.D."/>
            <person name="Diaz-Garcia L."/>
            <person name="Herrera K."/>
            <person name="Tarazona N.A."/>
            <person name="Sproer C."/>
            <person name="Overmann J."/>
            <person name="Jimenez D.J."/>
        </authorList>
    </citation>
    <scope>NUCLEOTIDE SEQUENCE</scope>
    <source>
        <strain evidence="2">MAG5</strain>
    </source>
</reference>
<protein>
    <submittedName>
        <fullName evidence="2">NAD(P)-dependent oxidoreductase</fullName>
    </submittedName>
</protein>
<dbReference type="Proteomes" id="UP001056756">
    <property type="component" value="Chromosome"/>
</dbReference>
<name>A0A9J6ZD24_9BACL</name>
<dbReference type="GO" id="GO:0004029">
    <property type="term" value="F:aldehyde dehydrogenase (NAD+) activity"/>
    <property type="evidence" value="ECO:0007669"/>
    <property type="project" value="TreeGrafter"/>
</dbReference>
<dbReference type="PANTHER" id="PTHR48079:SF6">
    <property type="entry name" value="NAD(P)-BINDING DOMAIN-CONTAINING PROTEIN-RELATED"/>
    <property type="match status" value="1"/>
</dbReference>
<evidence type="ECO:0000313" key="3">
    <source>
        <dbReference type="Proteomes" id="UP001056756"/>
    </source>
</evidence>
<dbReference type="InterPro" id="IPR036291">
    <property type="entry name" value="NAD(P)-bd_dom_sf"/>
</dbReference>
<feature type="domain" description="NAD-dependent epimerase/dehydratase" evidence="1">
    <location>
        <begin position="3"/>
        <end position="215"/>
    </location>
</feature>
<proteinExistence type="predicted"/>
<gene>
    <name evidence="2" type="ORF">NAG76_18590</name>
</gene>
<dbReference type="KEGG" id="plig:NAG76_18590"/>
<dbReference type="InterPro" id="IPR001509">
    <property type="entry name" value="Epimerase_deHydtase"/>
</dbReference>
<dbReference type="PANTHER" id="PTHR48079">
    <property type="entry name" value="PROTEIN YEEZ"/>
    <property type="match status" value="1"/>
</dbReference>
<dbReference type="Pfam" id="PF01370">
    <property type="entry name" value="Epimerase"/>
    <property type="match status" value="1"/>
</dbReference>
<sequence>MKILVAGATGVVGRLLLPKLILEGHEVFGLTQNASNKSIIENIGANALIANVFDREEIISALEESQPDVIIHQLTSLSNRNFSENTKIRIDGTRNLVDAALNVGVKRIIAQSISWAYEPGEELAFEEEALHVLAEEPRKTTIDGIFELERTVTELPHHVILRYGMFYGPDTWFESNGFMAKQLFQRQFPASEGITSFIHVEDAAQAAVSALSWPSGAVNIVDDEPAKGLDWVPVYAKELGAPTPENLLDRKGWERGASNRKARQEYGWKPLYPTWRNGFIDSIKQL</sequence>
<dbReference type="InterPro" id="IPR051783">
    <property type="entry name" value="NAD(P)-dependent_oxidoreduct"/>
</dbReference>
<dbReference type="GO" id="GO:0005737">
    <property type="term" value="C:cytoplasm"/>
    <property type="evidence" value="ECO:0007669"/>
    <property type="project" value="TreeGrafter"/>
</dbReference>
<evidence type="ECO:0000313" key="2">
    <source>
        <dbReference type="EMBL" id="URN93816.1"/>
    </source>
</evidence>
<dbReference type="AlphaFoldDB" id="A0A9J6ZD24"/>
<accession>A0A9J6ZD24</accession>
<dbReference type="EMBL" id="CP097899">
    <property type="protein sequence ID" value="URN93816.1"/>
    <property type="molecule type" value="Genomic_DNA"/>
</dbReference>
<organism evidence="2 3">
    <name type="scientific">Candidatus Pristimantibacillus lignocellulolyticus</name>
    <dbReference type="NCBI Taxonomy" id="2994561"/>
    <lineage>
        <taxon>Bacteria</taxon>
        <taxon>Bacillati</taxon>
        <taxon>Bacillota</taxon>
        <taxon>Bacilli</taxon>
        <taxon>Bacillales</taxon>
        <taxon>Paenibacillaceae</taxon>
        <taxon>Candidatus Pristimantibacillus</taxon>
    </lineage>
</organism>
<dbReference type="Gene3D" id="3.40.50.720">
    <property type="entry name" value="NAD(P)-binding Rossmann-like Domain"/>
    <property type="match status" value="1"/>
</dbReference>